<gene>
    <name evidence="7" type="ORF">TPC1_15943</name>
</gene>
<evidence type="ECO:0000256" key="6">
    <source>
        <dbReference type="PIRSR" id="PIRSR601019-2"/>
    </source>
</evidence>
<dbReference type="SUPFAM" id="SSF52540">
    <property type="entry name" value="P-loop containing nucleoside triphosphate hydrolases"/>
    <property type="match status" value="1"/>
</dbReference>
<keyword evidence="3 5" id="KW-0342">GTP-binding</keyword>
<dbReference type="GO" id="GO:0003924">
    <property type="term" value="F:GTPase activity"/>
    <property type="evidence" value="ECO:0007669"/>
    <property type="project" value="InterPro"/>
</dbReference>
<dbReference type="GO" id="GO:0005737">
    <property type="term" value="C:cytoplasm"/>
    <property type="evidence" value="ECO:0007669"/>
    <property type="project" value="TreeGrafter"/>
</dbReference>
<feature type="binding site" evidence="6">
    <location>
        <position position="27"/>
    </location>
    <ligand>
        <name>Mg(2+)</name>
        <dbReference type="ChEBI" id="CHEBI:18420"/>
    </ligand>
</feature>
<evidence type="ECO:0000256" key="3">
    <source>
        <dbReference type="ARBA" id="ARBA00023134"/>
    </source>
</evidence>
<dbReference type="GO" id="GO:0046872">
    <property type="term" value="F:metal ion binding"/>
    <property type="evidence" value="ECO:0007669"/>
    <property type="project" value="UniProtKB-KW"/>
</dbReference>
<dbReference type="Pfam" id="PF00503">
    <property type="entry name" value="G-alpha"/>
    <property type="match status" value="1"/>
</dbReference>
<evidence type="ECO:0000256" key="5">
    <source>
        <dbReference type="PIRSR" id="PIRSR601019-1"/>
    </source>
</evidence>
<name>A0A146K9H1_9EUKA</name>
<dbReference type="GO" id="GO:0005834">
    <property type="term" value="C:heterotrimeric G-protein complex"/>
    <property type="evidence" value="ECO:0007669"/>
    <property type="project" value="TreeGrafter"/>
</dbReference>
<feature type="binding site" evidence="5">
    <location>
        <begin position="238"/>
        <end position="241"/>
    </location>
    <ligand>
        <name>GTP</name>
        <dbReference type="ChEBI" id="CHEBI:37565"/>
    </ligand>
</feature>
<dbReference type="GO" id="GO:0005525">
    <property type="term" value="F:GTP binding"/>
    <property type="evidence" value="ECO:0007669"/>
    <property type="project" value="UniProtKB-KW"/>
</dbReference>
<keyword evidence="4" id="KW-0807">Transducer</keyword>
<protein>
    <submittedName>
        <fullName evidence="7">G-protein alpha subunit</fullName>
    </submittedName>
</protein>
<dbReference type="Gene3D" id="1.10.400.10">
    <property type="entry name" value="GI Alpha 1, domain 2-like"/>
    <property type="match status" value="1"/>
</dbReference>
<dbReference type="InterPro" id="IPR027417">
    <property type="entry name" value="P-loop_NTPase"/>
</dbReference>
<dbReference type="AlphaFoldDB" id="A0A146K9H1"/>
<dbReference type="SMART" id="SM00275">
    <property type="entry name" value="G_alpha"/>
    <property type="match status" value="1"/>
</dbReference>
<sequence>KILEKQGQQMKLEIKLLLCGKESSGKSTLFRQIMNLYDNHNDCTAYSKIIQTQLRQNFVPMMQFLSRVKADIVDEALPLFERFSKLKTQEELEYFFIIDNYEQLTSLAASASQFINTHSLQSVIPWNAIYQFQEAPRILQPTYEATFEDVLNSKISLKQTAFKVFKQQNRFLRFIMPSENNIWLKYYQDSQAIVYVVNLDLFDQKKDEINLLIEQMREFDEFINKTEFKDCEVILILNKVDRLEIKLTVTQFSTCILDYKGNNSFEDVSAFIQMKFQRLNKYRKRNIHTIFCNALSQQTVGGVYKNIVEVVLQSEMKS</sequence>
<dbReference type="EMBL" id="GDID01004410">
    <property type="protein sequence ID" value="JAP92196.1"/>
    <property type="molecule type" value="Transcribed_RNA"/>
</dbReference>
<keyword evidence="1 6" id="KW-0479">Metal-binding</keyword>
<keyword evidence="6" id="KW-0460">Magnesium</keyword>
<dbReference type="GO" id="GO:0007188">
    <property type="term" value="P:adenylate cyclase-modulating G protein-coupled receptor signaling pathway"/>
    <property type="evidence" value="ECO:0007669"/>
    <property type="project" value="TreeGrafter"/>
</dbReference>
<feature type="non-terminal residue" evidence="7">
    <location>
        <position position="1"/>
    </location>
</feature>
<feature type="binding site" evidence="5">
    <location>
        <position position="294"/>
    </location>
    <ligand>
        <name>GTP</name>
        <dbReference type="ChEBI" id="CHEBI:37565"/>
    </ligand>
</feature>
<dbReference type="InterPro" id="IPR011025">
    <property type="entry name" value="GproteinA_insert"/>
</dbReference>
<dbReference type="FunFam" id="3.40.50.300:FF:000692">
    <property type="entry name" value="Guanine nucleotide-binding protein subunit alpha"/>
    <property type="match status" value="1"/>
</dbReference>
<dbReference type="PANTHER" id="PTHR10218">
    <property type="entry name" value="GTP-BINDING PROTEIN ALPHA SUBUNIT"/>
    <property type="match status" value="1"/>
</dbReference>
<evidence type="ECO:0000256" key="1">
    <source>
        <dbReference type="ARBA" id="ARBA00022723"/>
    </source>
</evidence>
<dbReference type="PANTHER" id="PTHR10218:SF302">
    <property type="entry name" value="GUANINE NUCLEOTIDE-BINDING PROTEIN ALPHA-5 SUBUNIT"/>
    <property type="match status" value="1"/>
</dbReference>
<dbReference type="GO" id="GO:0001664">
    <property type="term" value="F:G protein-coupled receptor binding"/>
    <property type="evidence" value="ECO:0007669"/>
    <property type="project" value="TreeGrafter"/>
</dbReference>
<dbReference type="GO" id="GO:0031683">
    <property type="term" value="F:G-protein beta/gamma-subunit complex binding"/>
    <property type="evidence" value="ECO:0007669"/>
    <property type="project" value="InterPro"/>
</dbReference>
<organism evidence="7">
    <name type="scientific">Trepomonas sp. PC1</name>
    <dbReference type="NCBI Taxonomy" id="1076344"/>
    <lineage>
        <taxon>Eukaryota</taxon>
        <taxon>Metamonada</taxon>
        <taxon>Diplomonadida</taxon>
        <taxon>Hexamitidae</taxon>
        <taxon>Hexamitinae</taxon>
        <taxon>Trepomonas</taxon>
    </lineage>
</organism>
<reference evidence="7" key="1">
    <citation type="submission" date="2015-07" db="EMBL/GenBank/DDBJ databases">
        <title>Adaptation to a free-living lifestyle via gene acquisitions in the diplomonad Trepomonas sp. PC1.</title>
        <authorList>
            <person name="Xu F."/>
            <person name="Jerlstrom-Hultqvist J."/>
            <person name="Kolisko M."/>
            <person name="Simpson A.G.B."/>
            <person name="Roger A.J."/>
            <person name="Svard S.G."/>
            <person name="Andersson J.O."/>
        </authorList>
    </citation>
    <scope>NUCLEOTIDE SEQUENCE</scope>
    <source>
        <strain evidence="7">PC1</strain>
    </source>
</reference>
<dbReference type="InterPro" id="IPR001019">
    <property type="entry name" value="Gprotein_alpha_su"/>
</dbReference>
<accession>A0A146K9H1</accession>
<evidence type="ECO:0000313" key="7">
    <source>
        <dbReference type="EMBL" id="JAP92196.1"/>
    </source>
</evidence>
<dbReference type="PRINTS" id="PR00318">
    <property type="entry name" value="GPROTEINA"/>
</dbReference>
<dbReference type="PROSITE" id="PS51882">
    <property type="entry name" value="G_ALPHA"/>
    <property type="match status" value="1"/>
</dbReference>
<feature type="non-terminal residue" evidence="7">
    <location>
        <position position="318"/>
    </location>
</feature>
<dbReference type="Gene3D" id="3.40.50.300">
    <property type="entry name" value="P-loop containing nucleotide triphosphate hydrolases"/>
    <property type="match status" value="1"/>
</dbReference>
<evidence type="ECO:0000256" key="2">
    <source>
        <dbReference type="ARBA" id="ARBA00022741"/>
    </source>
</evidence>
<evidence type="ECO:0000256" key="4">
    <source>
        <dbReference type="ARBA" id="ARBA00023224"/>
    </source>
</evidence>
<keyword evidence="2 5" id="KW-0547">Nucleotide-binding</keyword>
<proteinExistence type="predicted"/>